<evidence type="ECO:0000259" key="2">
    <source>
        <dbReference type="Pfam" id="PF07238"/>
    </source>
</evidence>
<name>A0A2G8SWL2_9BURK</name>
<feature type="region of interest" description="Disordered" evidence="1">
    <location>
        <begin position="60"/>
        <end position="83"/>
    </location>
</feature>
<dbReference type="AlphaFoldDB" id="A0A2G8SWL2"/>
<comment type="caution">
    <text evidence="3">The sequence shown here is derived from an EMBL/GenBank/DDBJ whole genome shotgun (WGS) entry which is preliminary data.</text>
</comment>
<proteinExistence type="predicted"/>
<feature type="domain" description="PilZ" evidence="2">
    <location>
        <begin position="189"/>
        <end position="292"/>
    </location>
</feature>
<evidence type="ECO:0000313" key="4">
    <source>
        <dbReference type="Proteomes" id="UP000228593"/>
    </source>
</evidence>
<organism evidence="3 4">
    <name type="scientific">Massilia psychrophila</name>
    <dbReference type="NCBI Taxonomy" id="1603353"/>
    <lineage>
        <taxon>Bacteria</taxon>
        <taxon>Pseudomonadati</taxon>
        <taxon>Pseudomonadota</taxon>
        <taxon>Betaproteobacteria</taxon>
        <taxon>Burkholderiales</taxon>
        <taxon>Oxalobacteraceae</taxon>
        <taxon>Telluria group</taxon>
        <taxon>Massilia</taxon>
    </lineage>
</organism>
<reference evidence="3 4" key="1">
    <citation type="submission" date="2017-10" db="EMBL/GenBank/DDBJ databases">
        <title>Massilia psychrophilum sp. nov., a novel purple-pigmented bacterium isolated from Tianshan glacier, Xinjiang Municipality, China.</title>
        <authorList>
            <person name="Wang H."/>
        </authorList>
    </citation>
    <scope>NUCLEOTIDE SEQUENCE [LARGE SCALE GENOMIC DNA]</scope>
    <source>
        <strain evidence="3 4">JCM 30813</strain>
    </source>
</reference>
<dbReference type="InterPro" id="IPR009875">
    <property type="entry name" value="PilZ_domain"/>
</dbReference>
<accession>A0A2G8SWL2</accession>
<keyword evidence="4" id="KW-1185">Reference proteome</keyword>
<dbReference type="EMBL" id="PDOB01000048">
    <property type="protein sequence ID" value="PIL38083.1"/>
    <property type="molecule type" value="Genomic_DNA"/>
</dbReference>
<evidence type="ECO:0000313" key="3">
    <source>
        <dbReference type="EMBL" id="PIL38083.1"/>
    </source>
</evidence>
<sequence length="298" mass="32729">MAKTQFVYLSESDLPVGIPLPWAIYLRSGELLAPAGFVVADALVQSRLMIATPVRAAQATDRDRKHVSAEEQGDGDKSATHSHDPLKYLKHNAEGVVLTFKLPVDFEPRNVQVEFYGRVPMQSIIVSAPTLGLGSGQTWQNFEGIPMTVQVIFGRSLCMFKTTLMRYAALPSGHLFLRYPQDAVTKSFRQALRVDAQIPASITMADGYTVPALITNLSGSGCAVATGFVLGQPGTRLKVAFRIKLAEKARVVTVPCVIRSIKGKLSQQMRYGIEFDEAVEESVLLTLKSFVYEHLAER</sequence>
<gene>
    <name evidence="3" type="ORF">CR103_19860</name>
</gene>
<dbReference type="SUPFAM" id="SSF141371">
    <property type="entry name" value="PilZ domain-like"/>
    <property type="match status" value="2"/>
</dbReference>
<dbReference type="GO" id="GO:0035438">
    <property type="term" value="F:cyclic-di-GMP binding"/>
    <property type="evidence" value="ECO:0007669"/>
    <property type="project" value="InterPro"/>
</dbReference>
<dbReference type="Pfam" id="PF07238">
    <property type="entry name" value="PilZ"/>
    <property type="match status" value="1"/>
</dbReference>
<dbReference type="Proteomes" id="UP000228593">
    <property type="component" value="Unassembled WGS sequence"/>
</dbReference>
<evidence type="ECO:0000256" key="1">
    <source>
        <dbReference type="SAM" id="MobiDB-lite"/>
    </source>
</evidence>
<dbReference type="OrthoDB" id="5293692at2"/>
<protein>
    <recommendedName>
        <fullName evidence="2">PilZ domain-containing protein</fullName>
    </recommendedName>
</protein>
<dbReference type="Gene3D" id="2.40.10.220">
    <property type="entry name" value="predicted glycosyltransferase like domains"/>
    <property type="match status" value="1"/>
</dbReference>